<gene>
    <name evidence="2" type="ORF">C2845_PM16G06760</name>
</gene>
<comment type="caution">
    <text evidence="2">The sequence shown here is derived from an EMBL/GenBank/DDBJ whole genome shotgun (WGS) entry which is preliminary data.</text>
</comment>
<evidence type="ECO:0000313" key="3">
    <source>
        <dbReference type="Proteomes" id="UP000275267"/>
    </source>
</evidence>
<dbReference type="OrthoDB" id="5835829at2759"/>
<evidence type="ECO:0000256" key="1">
    <source>
        <dbReference type="SAM" id="MobiDB-lite"/>
    </source>
</evidence>
<dbReference type="STRING" id="4540.A0A3L6Q0S7"/>
<protein>
    <submittedName>
        <fullName evidence="2">UDP-glycosyltransferase 73C5-like</fullName>
    </submittedName>
</protein>
<sequence>MHRLNSEHSKMLLISIQCHRRGCKPLIQNATAVLLHAVVARPRAAARTPPPRHAPRAATRTRPPPLRAARRSTQQPEAQNTQKPRKKSTTLPCPLASRLASIGNAIRMSSRGQEAVIPGQGDADDGAGGTKAAAHFVFVPLNERGHLILAVDTALLLATHGALCTIVGPTSTTLKVRQTVESAPAVRAVGPARRLPPRLRRGRLAGRGGRRGVH</sequence>
<accession>A0A3L6Q0S7</accession>
<dbReference type="AlphaFoldDB" id="A0A3L6Q0S7"/>
<dbReference type="Proteomes" id="UP000275267">
    <property type="component" value="Unassembled WGS sequence"/>
</dbReference>
<proteinExistence type="predicted"/>
<keyword evidence="3" id="KW-1185">Reference proteome</keyword>
<dbReference type="GO" id="GO:0016740">
    <property type="term" value="F:transferase activity"/>
    <property type="evidence" value="ECO:0007669"/>
    <property type="project" value="UniProtKB-KW"/>
</dbReference>
<name>A0A3L6Q0S7_PANMI</name>
<evidence type="ECO:0000313" key="2">
    <source>
        <dbReference type="EMBL" id="RLM65950.1"/>
    </source>
</evidence>
<feature type="compositionally biased region" description="Polar residues" evidence="1">
    <location>
        <begin position="72"/>
        <end position="82"/>
    </location>
</feature>
<organism evidence="2 3">
    <name type="scientific">Panicum miliaceum</name>
    <name type="common">Proso millet</name>
    <name type="synonym">Broomcorn millet</name>
    <dbReference type="NCBI Taxonomy" id="4540"/>
    <lineage>
        <taxon>Eukaryota</taxon>
        <taxon>Viridiplantae</taxon>
        <taxon>Streptophyta</taxon>
        <taxon>Embryophyta</taxon>
        <taxon>Tracheophyta</taxon>
        <taxon>Spermatophyta</taxon>
        <taxon>Magnoliopsida</taxon>
        <taxon>Liliopsida</taxon>
        <taxon>Poales</taxon>
        <taxon>Poaceae</taxon>
        <taxon>PACMAD clade</taxon>
        <taxon>Panicoideae</taxon>
        <taxon>Panicodae</taxon>
        <taxon>Paniceae</taxon>
        <taxon>Panicinae</taxon>
        <taxon>Panicum</taxon>
        <taxon>Panicum sect. Panicum</taxon>
    </lineage>
</organism>
<feature type="region of interest" description="Disordered" evidence="1">
    <location>
        <begin position="43"/>
        <end position="93"/>
    </location>
</feature>
<reference evidence="3" key="1">
    <citation type="journal article" date="2019" name="Nat. Commun.">
        <title>The genome of broomcorn millet.</title>
        <authorList>
            <person name="Zou C."/>
            <person name="Miki D."/>
            <person name="Li D."/>
            <person name="Tang Q."/>
            <person name="Xiao L."/>
            <person name="Rajput S."/>
            <person name="Deng P."/>
            <person name="Jia W."/>
            <person name="Huang R."/>
            <person name="Zhang M."/>
            <person name="Sun Y."/>
            <person name="Hu J."/>
            <person name="Fu X."/>
            <person name="Schnable P.S."/>
            <person name="Li F."/>
            <person name="Zhang H."/>
            <person name="Feng B."/>
            <person name="Zhu X."/>
            <person name="Liu R."/>
            <person name="Schnable J.C."/>
            <person name="Zhu J.-K."/>
            <person name="Zhang H."/>
        </authorList>
    </citation>
    <scope>NUCLEOTIDE SEQUENCE [LARGE SCALE GENOMIC DNA]</scope>
</reference>
<dbReference type="EMBL" id="PQIB02000015">
    <property type="protein sequence ID" value="RLM65950.1"/>
    <property type="molecule type" value="Genomic_DNA"/>
</dbReference>